<feature type="domain" description="Metallo-beta-lactamase" evidence="1">
    <location>
        <begin position="24"/>
        <end position="244"/>
    </location>
</feature>
<dbReference type="Proteomes" id="UP000278673">
    <property type="component" value="Unassembled WGS sequence"/>
</dbReference>
<dbReference type="CDD" id="cd07721">
    <property type="entry name" value="yflN-like_MBL-fold"/>
    <property type="match status" value="1"/>
</dbReference>
<dbReference type="RefSeq" id="WP_122183332.1">
    <property type="nucleotide sequence ID" value="NZ_RFFJ01000035.1"/>
</dbReference>
<dbReference type="InterPro" id="IPR001279">
    <property type="entry name" value="Metallo-B-lactamas"/>
</dbReference>
<sequence>MSRPARLTPSRQPAPGVHRLGDAVVNFYALEEPDGLVLVDAGLPGHLGQFDHWLAASGHAREDVRAVPLTHGHPDHTGLAHALQRDGAEIWVHEADAPILRRGPRSALRLAPSERSPLPYLLRRPAGLGTPLHLARRGAFTARAVREPRTFDASGPLPGVPGAPRAVPLPGHTPGSTAYLFAERGLLFTGDALVTHDGLTGRRGPTLVCRGFTHDSEAAFAALDRLEALEAATGAGPLLLLPGHGDPFPDGPCAAVAQARRVGRP</sequence>
<organism evidence="2 3">
    <name type="scientific">Streptomyces triticirhizae</name>
    <dbReference type="NCBI Taxonomy" id="2483353"/>
    <lineage>
        <taxon>Bacteria</taxon>
        <taxon>Bacillati</taxon>
        <taxon>Actinomycetota</taxon>
        <taxon>Actinomycetes</taxon>
        <taxon>Kitasatosporales</taxon>
        <taxon>Streptomycetaceae</taxon>
        <taxon>Streptomyces</taxon>
    </lineage>
</organism>
<evidence type="ECO:0000313" key="3">
    <source>
        <dbReference type="Proteomes" id="UP000278673"/>
    </source>
</evidence>
<dbReference type="Pfam" id="PF00753">
    <property type="entry name" value="Lactamase_B"/>
    <property type="match status" value="1"/>
</dbReference>
<protein>
    <submittedName>
        <fullName evidence="2">MBL fold metallo-hydrolase</fullName>
    </submittedName>
</protein>
<evidence type="ECO:0000259" key="1">
    <source>
        <dbReference type="SMART" id="SM00849"/>
    </source>
</evidence>
<dbReference type="EMBL" id="RFFJ01000035">
    <property type="protein sequence ID" value="RMI42383.1"/>
    <property type="molecule type" value="Genomic_DNA"/>
</dbReference>
<reference evidence="2 3" key="1">
    <citation type="submission" date="2018-10" db="EMBL/GenBank/DDBJ databases">
        <title>Isolation, diversity and antifungal activity of actinobacteria from wheat.</title>
        <authorList>
            <person name="Han C."/>
        </authorList>
    </citation>
    <scope>NUCLEOTIDE SEQUENCE [LARGE SCALE GENOMIC DNA]</scope>
    <source>
        <strain evidence="2 3">NEAU-YY642</strain>
    </source>
</reference>
<dbReference type="InterPro" id="IPR050855">
    <property type="entry name" value="NDM-1-like"/>
</dbReference>
<dbReference type="AlphaFoldDB" id="A0A3M2M0J1"/>
<dbReference type="Gene3D" id="3.60.15.10">
    <property type="entry name" value="Ribonuclease Z/Hydroxyacylglutathione hydrolase-like"/>
    <property type="match status" value="1"/>
</dbReference>
<keyword evidence="2" id="KW-0378">Hydrolase</keyword>
<proteinExistence type="predicted"/>
<dbReference type="PANTHER" id="PTHR42951:SF14">
    <property type="entry name" value="METALLO-BETA-LACTAMASE SUPERFAMILY PROTEIN"/>
    <property type="match status" value="1"/>
</dbReference>
<dbReference type="InterPro" id="IPR036866">
    <property type="entry name" value="RibonucZ/Hydroxyglut_hydro"/>
</dbReference>
<name>A0A3M2M0J1_9ACTN</name>
<dbReference type="GO" id="GO:0016787">
    <property type="term" value="F:hydrolase activity"/>
    <property type="evidence" value="ECO:0007669"/>
    <property type="project" value="UniProtKB-KW"/>
</dbReference>
<dbReference type="PANTHER" id="PTHR42951">
    <property type="entry name" value="METALLO-BETA-LACTAMASE DOMAIN-CONTAINING"/>
    <property type="match status" value="1"/>
</dbReference>
<keyword evidence="3" id="KW-1185">Reference proteome</keyword>
<accession>A0A3M2M0J1</accession>
<comment type="caution">
    <text evidence="2">The sequence shown here is derived from an EMBL/GenBank/DDBJ whole genome shotgun (WGS) entry which is preliminary data.</text>
</comment>
<dbReference type="SUPFAM" id="SSF56281">
    <property type="entry name" value="Metallo-hydrolase/oxidoreductase"/>
    <property type="match status" value="1"/>
</dbReference>
<evidence type="ECO:0000313" key="2">
    <source>
        <dbReference type="EMBL" id="RMI42383.1"/>
    </source>
</evidence>
<dbReference type="SMART" id="SM00849">
    <property type="entry name" value="Lactamase_B"/>
    <property type="match status" value="1"/>
</dbReference>
<gene>
    <name evidence="2" type="ORF">EBN88_09290</name>
</gene>